<dbReference type="KEGG" id="ngr:NAEGRDRAFT_81976"/>
<dbReference type="AlphaFoldDB" id="D2W0Y3"/>
<evidence type="ECO:0000313" key="2">
    <source>
        <dbReference type="EMBL" id="EFC37260.1"/>
    </source>
</evidence>
<keyword evidence="3" id="KW-1185">Reference proteome</keyword>
<sequence length="270" mass="30309">MRGTVSIIMIIILLFCVGFYAFYSTITTGSLLPRHVLDSWSRRANLLNGNIPSAAFSVKQSTVDESREIKSRLNSLPSSQFKKKIIERGDLSAHVLDRSIYNTFVRYQSGSHSDSEHERKENDGGSDSIVISSFVPMMNGYERLILSECKNIDRVNGDDSLTSRHVCYVTSNLKKEGNDNLACVILREKGLFTVDIHNDMDSCWKGGKDSNGSIRISYFGEGSFSSLLISMFSVFVVLTFGGVMIFMAGFSIFLYVFLRINLFDFKIDQS</sequence>
<dbReference type="RefSeq" id="XP_002670004.1">
    <property type="nucleotide sequence ID" value="XM_002669958.1"/>
</dbReference>
<dbReference type="InParanoid" id="D2W0Y3"/>
<keyword evidence="1" id="KW-0812">Transmembrane</keyword>
<dbReference type="EMBL" id="GG738920">
    <property type="protein sequence ID" value="EFC37260.1"/>
    <property type="molecule type" value="Genomic_DNA"/>
</dbReference>
<dbReference type="GeneID" id="8856975"/>
<evidence type="ECO:0000256" key="1">
    <source>
        <dbReference type="SAM" id="Phobius"/>
    </source>
</evidence>
<name>D2W0Y3_NAEGR</name>
<protein>
    <submittedName>
        <fullName evidence="2">Uncharacterized protein</fullName>
    </submittedName>
</protein>
<evidence type="ECO:0000313" key="3">
    <source>
        <dbReference type="Proteomes" id="UP000006671"/>
    </source>
</evidence>
<feature type="transmembrane region" description="Helical" evidence="1">
    <location>
        <begin position="7"/>
        <end position="26"/>
    </location>
</feature>
<dbReference type="Proteomes" id="UP000006671">
    <property type="component" value="Unassembled WGS sequence"/>
</dbReference>
<organism evidence="3">
    <name type="scientific">Naegleria gruberi</name>
    <name type="common">Amoeba</name>
    <dbReference type="NCBI Taxonomy" id="5762"/>
    <lineage>
        <taxon>Eukaryota</taxon>
        <taxon>Discoba</taxon>
        <taxon>Heterolobosea</taxon>
        <taxon>Tetramitia</taxon>
        <taxon>Eutetramitia</taxon>
        <taxon>Vahlkampfiidae</taxon>
        <taxon>Naegleria</taxon>
    </lineage>
</organism>
<keyword evidence="1" id="KW-1133">Transmembrane helix</keyword>
<feature type="transmembrane region" description="Helical" evidence="1">
    <location>
        <begin position="227"/>
        <end position="258"/>
    </location>
</feature>
<accession>D2W0Y3</accession>
<keyword evidence="1" id="KW-0472">Membrane</keyword>
<reference evidence="2 3" key="1">
    <citation type="journal article" date="2010" name="Cell">
        <title>The genome of Naegleria gruberi illuminates early eukaryotic versatility.</title>
        <authorList>
            <person name="Fritz-Laylin L.K."/>
            <person name="Prochnik S.E."/>
            <person name="Ginger M.L."/>
            <person name="Dacks J.B."/>
            <person name="Carpenter M.L."/>
            <person name="Field M.C."/>
            <person name="Kuo A."/>
            <person name="Paredez A."/>
            <person name="Chapman J."/>
            <person name="Pham J."/>
            <person name="Shu S."/>
            <person name="Neupane R."/>
            <person name="Cipriano M."/>
            <person name="Mancuso J."/>
            <person name="Tu H."/>
            <person name="Salamov A."/>
            <person name="Lindquist E."/>
            <person name="Shapiro H."/>
            <person name="Lucas S."/>
            <person name="Grigoriev I.V."/>
            <person name="Cande W.Z."/>
            <person name="Fulton C."/>
            <person name="Rokhsar D.S."/>
            <person name="Dawson S.C."/>
        </authorList>
    </citation>
    <scope>NUCLEOTIDE SEQUENCE [LARGE SCALE GENOMIC DNA]</scope>
    <source>
        <strain evidence="2 3">NEG-M</strain>
    </source>
</reference>
<proteinExistence type="predicted"/>
<dbReference type="VEuPathDB" id="AmoebaDB:NAEGRDRAFT_81976"/>
<gene>
    <name evidence="2" type="ORF">NAEGRDRAFT_81976</name>
</gene>